<evidence type="ECO:0000256" key="8">
    <source>
        <dbReference type="RuleBase" id="RU363041"/>
    </source>
</evidence>
<feature type="transmembrane region" description="Helical" evidence="8">
    <location>
        <begin position="132"/>
        <end position="150"/>
    </location>
</feature>
<evidence type="ECO:0000313" key="10">
    <source>
        <dbReference type="Proteomes" id="UP001501169"/>
    </source>
</evidence>
<evidence type="ECO:0000256" key="3">
    <source>
        <dbReference type="ARBA" id="ARBA00022448"/>
    </source>
</evidence>
<comment type="subcellular location">
    <subcellularLocation>
        <location evidence="1 8">Cell membrane</location>
        <topology evidence="1 8">Multi-pass membrane protein</topology>
    </subcellularLocation>
</comment>
<feature type="transmembrane region" description="Helical" evidence="8">
    <location>
        <begin position="170"/>
        <end position="191"/>
    </location>
</feature>
<evidence type="ECO:0000256" key="2">
    <source>
        <dbReference type="ARBA" id="ARBA00009142"/>
    </source>
</evidence>
<organism evidence="9 10">
    <name type="scientific">Rheinheimera aquimaris</name>
    <dbReference type="NCBI Taxonomy" id="412437"/>
    <lineage>
        <taxon>Bacteria</taxon>
        <taxon>Pseudomonadati</taxon>
        <taxon>Pseudomonadota</taxon>
        <taxon>Gammaproteobacteria</taxon>
        <taxon>Chromatiales</taxon>
        <taxon>Chromatiaceae</taxon>
        <taxon>Rheinheimera</taxon>
    </lineage>
</organism>
<protein>
    <recommendedName>
        <fullName evidence="8">Probable membrane transporter protein</fullName>
    </recommendedName>
</protein>
<accession>A0ABP3NXL9</accession>
<evidence type="ECO:0000256" key="7">
    <source>
        <dbReference type="ARBA" id="ARBA00023136"/>
    </source>
</evidence>
<feature type="transmembrane region" description="Helical" evidence="8">
    <location>
        <begin position="101"/>
        <end position="120"/>
    </location>
</feature>
<evidence type="ECO:0000256" key="5">
    <source>
        <dbReference type="ARBA" id="ARBA00022692"/>
    </source>
</evidence>
<feature type="transmembrane region" description="Helical" evidence="8">
    <location>
        <begin position="39"/>
        <end position="63"/>
    </location>
</feature>
<feature type="transmembrane region" description="Helical" evidence="8">
    <location>
        <begin position="75"/>
        <end position="95"/>
    </location>
</feature>
<keyword evidence="6 8" id="KW-1133">Transmembrane helix</keyword>
<dbReference type="RefSeq" id="WP_226767028.1">
    <property type="nucleotide sequence ID" value="NZ_BAAAEO010000003.1"/>
</dbReference>
<comment type="similarity">
    <text evidence="2 8">Belongs to the 4-toluene sulfonate uptake permease (TSUP) (TC 2.A.102) family.</text>
</comment>
<reference evidence="10" key="1">
    <citation type="journal article" date="2019" name="Int. J. Syst. Evol. Microbiol.">
        <title>The Global Catalogue of Microorganisms (GCM) 10K type strain sequencing project: providing services to taxonomists for standard genome sequencing and annotation.</title>
        <authorList>
            <consortium name="The Broad Institute Genomics Platform"/>
            <consortium name="The Broad Institute Genome Sequencing Center for Infectious Disease"/>
            <person name="Wu L."/>
            <person name="Ma J."/>
        </authorList>
    </citation>
    <scope>NUCLEOTIDE SEQUENCE [LARGE SCALE GENOMIC DNA]</scope>
    <source>
        <strain evidence="10">JCM 14331</strain>
    </source>
</reference>
<dbReference type="PANTHER" id="PTHR30269:SF37">
    <property type="entry name" value="MEMBRANE TRANSPORTER PROTEIN"/>
    <property type="match status" value="1"/>
</dbReference>
<gene>
    <name evidence="9" type="ORF">GCM10009098_22080</name>
</gene>
<dbReference type="Pfam" id="PF01925">
    <property type="entry name" value="TauE"/>
    <property type="match status" value="1"/>
</dbReference>
<evidence type="ECO:0000256" key="4">
    <source>
        <dbReference type="ARBA" id="ARBA00022475"/>
    </source>
</evidence>
<dbReference type="InterPro" id="IPR002781">
    <property type="entry name" value="TM_pro_TauE-like"/>
</dbReference>
<dbReference type="EMBL" id="BAAAEO010000003">
    <property type="protein sequence ID" value="GAA0553880.1"/>
    <property type="molecule type" value="Genomic_DNA"/>
</dbReference>
<keyword evidence="7 8" id="KW-0472">Membrane</keyword>
<comment type="caution">
    <text evidence="9">The sequence shown here is derived from an EMBL/GenBank/DDBJ whole genome shotgun (WGS) entry which is preliminary data.</text>
</comment>
<evidence type="ECO:0000256" key="6">
    <source>
        <dbReference type="ARBA" id="ARBA00022989"/>
    </source>
</evidence>
<feature type="transmembrane region" description="Helical" evidence="8">
    <location>
        <begin position="198"/>
        <end position="221"/>
    </location>
</feature>
<keyword evidence="5 8" id="KW-0812">Transmembrane</keyword>
<dbReference type="PANTHER" id="PTHR30269">
    <property type="entry name" value="TRANSMEMBRANE PROTEIN YFCA"/>
    <property type="match status" value="1"/>
</dbReference>
<proteinExistence type="inferred from homology"/>
<keyword evidence="10" id="KW-1185">Reference proteome</keyword>
<evidence type="ECO:0000256" key="1">
    <source>
        <dbReference type="ARBA" id="ARBA00004651"/>
    </source>
</evidence>
<keyword evidence="4 8" id="KW-1003">Cell membrane</keyword>
<dbReference type="Proteomes" id="UP001501169">
    <property type="component" value="Unassembled WGS sequence"/>
</dbReference>
<sequence length="250" mass="26588">MTAELNSVLTVVVIALAVLITGISKSGFAGAIGGITVPLMSLVVSPAFAAALLLPILIIADVLSLRQWWGQHSRAHLMLLLPAAVVGIVLGYISFGSLDEAGLRLLLGIITLLFALNMLFKVVNQSHFTSSIAGRVLGALSGFTSFIAHAGGPPLNMYLLPQQLPKQQYLATAVVFFAAVNLLKLPPYILLGQLNTALLGYALLSLPLVWLGVKLGIVLQHRISERMLYSIVSYSMLLLGIKLILDGVTP</sequence>
<keyword evidence="3" id="KW-0813">Transport</keyword>
<dbReference type="InterPro" id="IPR052017">
    <property type="entry name" value="TSUP"/>
</dbReference>
<evidence type="ECO:0000313" key="9">
    <source>
        <dbReference type="EMBL" id="GAA0553880.1"/>
    </source>
</evidence>
<name>A0ABP3NXL9_9GAMM</name>